<evidence type="ECO:0000313" key="1">
    <source>
        <dbReference type="EMBL" id="UOQ45157.1"/>
    </source>
</evidence>
<dbReference type="InterPro" id="IPR052922">
    <property type="entry name" value="Cytidylate_Kinase-2"/>
</dbReference>
<dbReference type="Proteomes" id="UP000831787">
    <property type="component" value="Chromosome"/>
</dbReference>
<organism evidence="1 2">
    <name type="scientific">Halobacillus salinarum</name>
    <dbReference type="NCBI Taxonomy" id="2932257"/>
    <lineage>
        <taxon>Bacteria</taxon>
        <taxon>Bacillati</taxon>
        <taxon>Bacillota</taxon>
        <taxon>Bacilli</taxon>
        <taxon>Bacillales</taxon>
        <taxon>Bacillaceae</taxon>
        <taxon>Halobacillus</taxon>
    </lineage>
</organism>
<accession>A0ABY4EL10</accession>
<dbReference type="SUPFAM" id="SSF52540">
    <property type="entry name" value="P-loop containing nucleoside triphosphate hydrolases"/>
    <property type="match status" value="1"/>
</dbReference>
<proteinExistence type="predicted"/>
<dbReference type="InterPro" id="IPR027417">
    <property type="entry name" value="P-loop_NTPase"/>
</dbReference>
<dbReference type="EMBL" id="CP095073">
    <property type="protein sequence ID" value="UOQ45157.1"/>
    <property type="molecule type" value="Genomic_DNA"/>
</dbReference>
<evidence type="ECO:0000313" key="2">
    <source>
        <dbReference type="Proteomes" id="UP000831787"/>
    </source>
</evidence>
<dbReference type="PANTHER" id="PTHR37816">
    <property type="entry name" value="YALI0E33011P"/>
    <property type="match status" value="1"/>
</dbReference>
<name>A0ABY4EL10_9BACI</name>
<protein>
    <submittedName>
        <fullName evidence="1">DNA topology modulation protein FlaR</fullName>
    </submittedName>
</protein>
<dbReference type="PANTHER" id="PTHR37816:SF2">
    <property type="entry name" value="DNA TOPOLOGY MODULATION PROTEIN FLAR-RELATED PROTEIN"/>
    <property type="match status" value="1"/>
</dbReference>
<dbReference type="Gene3D" id="3.40.50.300">
    <property type="entry name" value="P-loop containing nucleotide triphosphate hydrolases"/>
    <property type="match status" value="1"/>
</dbReference>
<gene>
    <name evidence="1" type="ORF">MUN89_04160</name>
</gene>
<reference evidence="1 2" key="1">
    <citation type="submission" date="2022-04" db="EMBL/GenBank/DDBJ databases">
        <title>Halobacillus sp. isolated from saltern.</title>
        <authorList>
            <person name="Won M."/>
            <person name="Lee C.-M."/>
            <person name="Woen H.-Y."/>
            <person name="Kwon S.-W."/>
        </authorList>
    </citation>
    <scope>NUCLEOTIDE SEQUENCE [LARGE SCALE GENOMIC DNA]</scope>
    <source>
        <strain evidence="1 2">SSBR10-3</strain>
    </source>
</reference>
<dbReference type="RefSeq" id="WP_244711664.1">
    <property type="nucleotide sequence ID" value="NZ_CP095073.1"/>
</dbReference>
<sequence>MKPNRIFITGSIGSGKTTLARYLSNQLFLPLYELDDFVWEHSNFEESLNSVKDRNQKFLYTIHTNQWVIEGKAEDWIGSGFAKADEIVLLLPSKSTRNYRIIKRFLKQFIQFERSSYLLTLHDLKHQLITSSSFEEKTFPFLQKSLKTHSEKTISIRTQKQLEEYIVHRQG</sequence>
<keyword evidence="2" id="KW-1185">Reference proteome</keyword>